<dbReference type="EMBL" id="CAJVPS010004975">
    <property type="protein sequence ID" value="CAG8610031.1"/>
    <property type="molecule type" value="Genomic_DNA"/>
</dbReference>
<dbReference type="InterPro" id="IPR014752">
    <property type="entry name" value="Arrestin-like_C"/>
</dbReference>
<sequence length="345" mass="38635">MRVSTTIGTKTVSDISQLQLPVKATSPSGAPTNPKYFMYFTFSGTNQAFQSGYLGITNSCIQGTLHIKSSMLKQPLLAKQIVLTLKCVQFAHWSAGRTRVSASLKTLDLSQTLFTSNDPKGYQLLNDCEFPFVFPLPATAVGSLHTDACRIEYQLDAKLKRKKVKWYQLSSRAEWTLLPVLWYAFPTMEMYQPAILSNTDSKIQWSFSIPKKHVAPNEVINARLNITFLNPSISIKSIEYGLKTYMYVRAGKWSFTGKLRMTKAKGMGNEFTGDLLIKVPGDVISTTNGPLIKVEHKIKVKVSLSGAKDIEIEQPVIASNVMPTELHQQLLRAQNLISYNMQRLN</sequence>
<evidence type="ECO:0000313" key="3">
    <source>
        <dbReference type="Proteomes" id="UP000789508"/>
    </source>
</evidence>
<dbReference type="Pfam" id="PF02752">
    <property type="entry name" value="Arrestin_C"/>
    <property type="match status" value="1"/>
</dbReference>
<dbReference type="Proteomes" id="UP000789508">
    <property type="component" value="Unassembled WGS sequence"/>
</dbReference>
<organism evidence="2 3">
    <name type="scientific">Ambispora leptoticha</name>
    <dbReference type="NCBI Taxonomy" id="144679"/>
    <lineage>
        <taxon>Eukaryota</taxon>
        <taxon>Fungi</taxon>
        <taxon>Fungi incertae sedis</taxon>
        <taxon>Mucoromycota</taxon>
        <taxon>Glomeromycotina</taxon>
        <taxon>Glomeromycetes</taxon>
        <taxon>Archaeosporales</taxon>
        <taxon>Ambisporaceae</taxon>
        <taxon>Ambispora</taxon>
    </lineage>
</organism>
<proteinExistence type="predicted"/>
<evidence type="ECO:0000313" key="2">
    <source>
        <dbReference type="EMBL" id="CAG8610031.1"/>
    </source>
</evidence>
<feature type="domain" description="Arrestin C-terminal-like" evidence="1">
    <location>
        <begin position="199"/>
        <end position="323"/>
    </location>
</feature>
<reference evidence="2" key="1">
    <citation type="submission" date="2021-06" db="EMBL/GenBank/DDBJ databases">
        <authorList>
            <person name="Kallberg Y."/>
            <person name="Tangrot J."/>
            <person name="Rosling A."/>
        </authorList>
    </citation>
    <scope>NUCLEOTIDE SEQUENCE</scope>
    <source>
        <strain evidence="2">FL130A</strain>
    </source>
</reference>
<comment type="caution">
    <text evidence="2">The sequence shown here is derived from an EMBL/GenBank/DDBJ whole genome shotgun (WGS) entry which is preliminary data.</text>
</comment>
<keyword evidence="3" id="KW-1185">Reference proteome</keyword>
<dbReference type="InterPro" id="IPR011022">
    <property type="entry name" value="Arrestin_C-like"/>
</dbReference>
<name>A0A9N9CSZ8_9GLOM</name>
<evidence type="ECO:0000259" key="1">
    <source>
        <dbReference type="SMART" id="SM01017"/>
    </source>
</evidence>
<dbReference type="AlphaFoldDB" id="A0A9N9CSZ8"/>
<dbReference type="SMART" id="SM01017">
    <property type="entry name" value="Arrestin_C"/>
    <property type="match status" value="1"/>
</dbReference>
<gene>
    <name evidence="2" type="ORF">ALEPTO_LOCUS8519</name>
</gene>
<dbReference type="PANTHER" id="PTHR36419:SF1">
    <property type="entry name" value="RHO1 GEF LOCALIZING PROTEIN 1"/>
    <property type="match status" value="1"/>
</dbReference>
<dbReference type="OrthoDB" id="4001642at2759"/>
<dbReference type="GO" id="GO:0000935">
    <property type="term" value="C:division septum"/>
    <property type="evidence" value="ECO:0007669"/>
    <property type="project" value="TreeGrafter"/>
</dbReference>
<protein>
    <submittedName>
        <fullName evidence="2">8554_t:CDS:1</fullName>
    </submittedName>
</protein>
<dbReference type="PANTHER" id="PTHR36419">
    <property type="entry name" value="ARRESTIN FAMILY PROTEIN 1"/>
    <property type="match status" value="1"/>
</dbReference>
<accession>A0A9N9CSZ8</accession>
<dbReference type="GO" id="GO:0000917">
    <property type="term" value="P:division septum assembly"/>
    <property type="evidence" value="ECO:0007669"/>
    <property type="project" value="TreeGrafter"/>
</dbReference>
<dbReference type="InterPro" id="IPR053060">
    <property type="entry name" value="Cytokinesis_Signaling_Reg"/>
</dbReference>
<dbReference type="Gene3D" id="2.60.40.640">
    <property type="match status" value="2"/>
</dbReference>